<evidence type="ECO:0000313" key="2">
    <source>
        <dbReference type="EMBL" id="KKK14211.1"/>
    </source>
</evidence>
<evidence type="ECO:0000313" key="3">
    <source>
        <dbReference type="Proteomes" id="UP000034947"/>
    </source>
</evidence>
<keyword evidence="1" id="KW-0812">Transmembrane</keyword>
<evidence type="ECO:0008006" key="4">
    <source>
        <dbReference type="Google" id="ProtNLM"/>
    </source>
</evidence>
<dbReference type="InterPro" id="IPR006461">
    <property type="entry name" value="PLAC_motif_containing"/>
</dbReference>
<dbReference type="OrthoDB" id="1045822at2759"/>
<keyword evidence="3" id="KW-1185">Reference proteome</keyword>
<comment type="caution">
    <text evidence="2">The sequence shown here is derived from an EMBL/GenBank/DDBJ whole genome shotgun (WGS) entry which is preliminary data.</text>
</comment>
<dbReference type="PANTHER" id="PTHR15907">
    <property type="entry name" value="DUF614 FAMILY PROTEIN-RELATED"/>
    <property type="match status" value="1"/>
</dbReference>
<dbReference type="Pfam" id="PF04749">
    <property type="entry name" value="PLAC8"/>
    <property type="match status" value="1"/>
</dbReference>
<keyword evidence="1" id="KW-0472">Membrane</keyword>
<protein>
    <recommendedName>
        <fullName evidence="4">DUF614 domain protein</fullName>
    </recommendedName>
</protein>
<feature type="transmembrane region" description="Helical" evidence="1">
    <location>
        <begin position="47"/>
        <end position="68"/>
    </location>
</feature>
<sequence>MSNEWSSPFWDVIEPIETCLIGWCFPCGLYGRATERLRDPTLKDGNYINSNCCLFVLSSYCGLHWVLLMMKRAELREKFGIRGSVGEDCILSCCCPCCVLVQQEKELDAQATLLQAGAGYQAPAAMEYPQK</sequence>
<proteinExistence type="predicted"/>
<organism evidence="2 3">
    <name type="scientific">Aspergillus ochraceoroseus</name>
    <dbReference type="NCBI Taxonomy" id="138278"/>
    <lineage>
        <taxon>Eukaryota</taxon>
        <taxon>Fungi</taxon>
        <taxon>Dikarya</taxon>
        <taxon>Ascomycota</taxon>
        <taxon>Pezizomycotina</taxon>
        <taxon>Eurotiomycetes</taxon>
        <taxon>Eurotiomycetidae</taxon>
        <taxon>Eurotiales</taxon>
        <taxon>Aspergillaceae</taxon>
        <taxon>Aspergillus</taxon>
        <taxon>Aspergillus subgen. Nidulantes</taxon>
    </lineage>
</organism>
<dbReference type="NCBIfam" id="TIGR01571">
    <property type="entry name" value="A_thal_Cys_rich"/>
    <property type="match status" value="1"/>
</dbReference>
<dbReference type="Proteomes" id="UP000034947">
    <property type="component" value="Unassembled WGS sequence"/>
</dbReference>
<accession>A0A0F8UTV5</accession>
<dbReference type="VEuPathDB" id="FungiDB:P175DRAFT_0155517"/>
<name>A0A0F8UTV5_9EURO</name>
<keyword evidence="1" id="KW-1133">Transmembrane helix</keyword>
<dbReference type="AlphaFoldDB" id="A0A0F8UTV5"/>
<evidence type="ECO:0000256" key="1">
    <source>
        <dbReference type="SAM" id="Phobius"/>
    </source>
</evidence>
<dbReference type="EMBL" id="JYKN01003049">
    <property type="protein sequence ID" value="KKK14211.1"/>
    <property type="molecule type" value="Genomic_DNA"/>
</dbReference>
<gene>
    <name evidence="2" type="ORF">AOCH_007029</name>
</gene>
<reference evidence="2 3" key="1">
    <citation type="submission" date="2015-02" db="EMBL/GenBank/DDBJ databases">
        <title>Draft Genome Sequences of Two Closely-Related Aflatoxigenic Aspergillus Species Obtained from the Cote d'Ivoire.</title>
        <authorList>
            <person name="Moore G.G."/>
            <person name="Beltz S.B."/>
            <person name="Mack B.M."/>
        </authorList>
    </citation>
    <scope>NUCLEOTIDE SEQUENCE [LARGE SCALE GENOMIC DNA]</scope>
    <source>
        <strain evidence="2 3">SRRC1432</strain>
    </source>
</reference>